<dbReference type="Pfam" id="PF00109">
    <property type="entry name" value="ketoacyl-synt"/>
    <property type="match status" value="2"/>
</dbReference>
<keyword evidence="8" id="KW-1185">Reference proteome</keyword>
<dbReference type="Gramene" id="PNW77472">
    <property type="protein sequence ID" value="PNW77472"/>
    <property type="gene ID" value="CHLRE_10g438050v5"/>
</dbReference>
<feature type="region of interest" description="Disordered" evidence="5">
    <location>
        <begin position="440"/>
        <end position="473"/>
    </location>
</feature>
<dbReference type="InterPro" id="IPR016039">
    <property type="entry name" value="Thiolase-like"/>
</dbReference>
<dbReference type="FunFam" id="3.40.47.10:FF:000152">
    <property type="entry name" value="3-ketoacyl-CoA-synthase"/>
    <property type="match status" value="1"/>
</dbReference>
<dbReference type="PROSITE" id="PS52004">
    <property type="entry name" value="KS3_2"/>
    <property type="match status" value="1"/>
</dbReference>
<dbReference type="FunCoup" id="A0A2K3DAB3">
    <property type="interactions" value="1413"/>
</dbReference>
<evidence type="ECO:0000313" key="8">
    <source>
        <dbReference type="Proteomes" id="UP000006906"/>
    </source>
</evidence>
<dbReference type="GO" id="GO:0004315">
    <property type="term" value="F:3-oxoacyl-[acyl-carrier-protein] synthase activity"/>
    <property type="evidence" value="ECO:0000318"/>
    <property type="project" value="GO_Central"/>
</dbReference>
<dbReference type="InterPro" id="IPR020841">
    <property type="entry name" value="PKS_Beta-ketoAc_synthase_dom"/>
</dbReference>
<dbReference type="AlphaFoldDB" id="A0A2K3DAB3"/>
<dbReference type="PaxDb" id="3055-EDP05644"/>
<dbReference type="GO" id="GO:0006633">
    <property type="term" value="P:fatty acid biosynthetic process"/>
    <property type="evidence" value="ECO:0000318"/>
    <property type="project" value="GO_Central"/>
</dbReference>
<reference evidence="7 8" key="1">
    <citation type="journal article" date="2007" name="Science">
        <title>The Chlamydomonas genome reveals the evolution of key animal and plant functions.</title>
        <authorList>
            <person name="Merchant S.S."/>
            <person name="Prochnik S.E."/>
            <person name="Vallon O."/>
            <person name="Harris E.H."/>
            <person name="Karpowicz S.J."/>
            <person name="Witman G.B."/>
            <person name="Terry A."/>
            <person name="Salamov A."/>
            <person name="Fritz-Laylin L.K."/>
            <person name="Marechal-Drouard L."/>
            <person name="Marshall W.F."/>
            <person name="Qu L.H."/>
            <person name="Nelson D.R."/>
            <person name="Sanderfoot A.A."/>
            <person name="Spalding M.H."/>
            <person name="Kapitonov V.V."/>
            <person name="Ren Q."/>
            <person name="Ferris P."/>
            <person name="Lindquist E."/>
            <person name="Shapiro H."/>
            <person name="Lucas S.M."/>
            <person name="Grimwood J."/>
            <person name="Schmutz J."/>
            <person name="Cardol P."/>
            <person name="Cerutti H."/>
            <person name="Chanfreau G."/>
            <person name="Chen C.L."/>
            <person name="Cognat V."/>
            <person name="Croft M.T."/>
            <person name="Dent R."/>
            <person name="Dutcher S."/>
            <person name="Fernandez E."/>
            <person name="Fukuzawa H."/>
            <person name="Gonzalez-Ballester D."/>
            <person name="Gonzalez-Halphen D."/>
            <person name="Hallmann A."/>
            <person name="Hanikenne M."/>
            <person name="Hippler M."/>
            <person name="Inwood W."/>
            <person name="Jabbari K."/>
            <person name="Kalanon M."/>
            <person name="Kuras R."/>
            <person name="Lefebvre P.A."/>
            <person name="Lemaire S.D."/>
            <person name="Lobanov A.V."/>
            <person name="Lohr M."/>
            <person name="Manuell A."/>
            <person name="Meier I."/>
            <person name="Mets L."/>
            <person name="Mittag M."/>
            <person name="Mittelmeier T."/>
            <person name="Moroney J.V."/>
            <person name="Moseley J."/>
            <person name="Napoli C."/>
            <person name="Nedelcu A.M."/>
            <person name="Niyogi K."/>
            <person name="Novoselov S.V."/>
            <person name="Paulsen I.T."/>
            <person name="Pazour G."/>
            <person name="Purton S."/>
            <person name="Ral J.P."/>
            <person name="Riano-Pachon D.M."/>
            <person name="Riekhof W."/>
            <person name="Rymarquis L."/>
            <person name="Schroda M."/>
            <person name="Stern D."/>
            <person name="Umen J."/>
            <person name="Willows R."/>
            <person name="Wilson N."/>
            <person name="Zimmer S.L."/>
            <person name="Allmer J."/>
            <person name="Balk J."/>
            <person name="Bisova K."/>
            <person name="Chen C.J."/>
            <person name="Elias M."/>
            <person name="Gendler K."/>
            <person name="Hauser C."/>
            <person name="Lamb M.R."/>
            <person name="Ledford H."/>
            <person name="Long J.C."/>
            <person name="Minagawa J."/>
            <person name="Page M.D."/>
            <person name="Pan J."/>
            <person name="Pootakham W."/>
            <person name="Roje S."/>
            <person name="Rose A."/>
            <person name="Stahlberg E."/>
            <person name="Terauchi A.M."/>
            <person name="Yang P."/>
            <person name="Ball S."/>
            <person name="Bowler C."/>
            <person name="Dieckmann C.L."/>
            <person name="Gladyshev V.N."/>
            <person name="Green P."/>
            <person name="Jorgensen R."/>
            <person name="Mayfield S."/>
            <person name="Mueller-Roeber B."/>
            <person name="Rajamani S."/>
            <person name="Sayre R.T."/>
            <person name="Brokstein P."/>
            <person name="Dubchak I."/>
            <person name="Goodstein D."/>
            <person name="Hornick L."/>
            <person name="Huang Y.W."/>
            <person name="Jhaveri J."/>
            <person name="Luo Y."/>
            <person name="Martinez D."/>
            <person name="Ngau W.C."/>
            <person name="Otillar B."/>
            <person name="Poliakov A."/>
            <person name="Porter A."/>
            <person name="Szajkowski L."/>
            <person name="Werner G."/>
            <person name="Zhou K."/>
            <person name="Grigoriev I.V."/>
            <person name="Rokhsar D.S."/>
            <person name="Grossman A.R."/>
        </authorList>
    </citation>
    <scope>NUCLEOTIDE SEQUENCE [LARGE SCALE GENOMIC DNA]</scope>
    <source>
        <strain evidence="8">CC-503</strain>
    </source>
</reference>
<dbReference type="InterPro" id="IPR014030">
    <property type="entry name" value="Ketoacyl_synth_N"/>
</dbReference>
<feature type="region of interest" description="Disordered" evidence="5">
    <location>
        <begin position="177"/>
        <end position="200"/>
    </location>
</feature>
<dbReference type="RefSeq" id="XP_042920151.1">
    <property type="nucleotide sequence ID" value="XM_043066754.1"/>
</dbReference>
<dbReference type="ExpressionAtlas" id="A0A2K3DAB3">
    <property type="expression patterns" value="baseline"/>
</dbReference>
<proteinExistence type="inferred from homology"/>
<feature type="compositionally biased region" description="Gly residues" evidence="5">
    <location>
        <begin position="189"/>
        <end position="200"/>
    </location>
</feature>
<dbReference type="GO" id="GO:0005739">
    <property type="term" value="C:mitochondrion"/>
    <property type="evidence" value="ECO:0000318"/>
    <property type="project" value="GO_Central"/>
</dbReference>
<feature type="domain" description="Ketosynthase family 3 (KS3)" evidence="6">
    <location>
        <begin position="67"/>
        <end position="571"/>
    </location>
</feature>
<dbReference type="Proteomes" id="UP000006906">
    <property type="component" value="Chromosome 10"/>
</dbReference>
<keyword evidence="3 4" id="KW-0808">Transferase</keyword>
<evidence type="ECO:0000256" key="2">
    <source>
        <dbReference type="ARBA" id="ARBA00013191"/>
    </source>
</evidence>
<dbReference type="EC" id="2.3.1.41" evidence="2"/>
<dbReference type="STRING" id="3055.A0A2K3DAB3"/>
<dbReference type="KEGG" id="cre:CHLRE_10g438050v5"/>
<dbReference type="EMBL" id="CM008971">
    <property type="protein sequence ID" value="PNW77472.1"/>
    <property type="molecule type" value="Genomic_DNA"/>
</dbReference>
<dbReference type="PANTHER" id="PTHR11712">
    <property type="entry name" value="POLYKETIDE SYNTHASE-RELATED"/>
    <property type="match status" value="1"/>
</dbReference>
<name>A0A2K3DAB3_CHLRE</name>
<evidence type="ECO:0000259" key="6">
    <source>
        <dbReference type="PROSITE" id="PS52004"/>
    </source>
</evidence>
<evidence type="ECO:0000256" key="1">
    <source>
        <dbReference type="ARBA" id="ARBA00008467"/>
    </source>
</evidence>
<evidence type="ECO:0000313" key="7">
    <source>
        <dbReference type="EMBL" id="PNW77472.1"/>
    </source>
</evidence>
<evidence type="ECO:0000256" key="5">
    <source>
        <dbReference type="SAM" id="MobiDB-lite"/>
    </source>
</evidence>
<protein>
    <recommendedName>
        <fullName evidence="2">beta-ketoacyl-[acyl-carrier-protein] synthase I</fullName>
        <ecNumber evidence="2">2.3.1.41</ecNumber>
    </recommendedName>
</protein>
<dbReference type="SMART" id="SM00825">
    <property type="entry name" value="PKS_KS"/>
    <property type="match status" value="1"/>
</dbReference>
<dbReference type="Pfam" id="PF02801">
    <property type="entry name" value="Ketoacyl-synt_C"/>
    <property type="match status" value="2"/>
</dbReference>
<dbReference type="InParanoid" id="A0A2K3DAB3"/>
<evidence type="ECO:0000256" key="4">
    <source>
        <dbReference type="RuleBase" id="RU003694"/>
    </source>
</evidence>
<dbReference type="GeneID" id="5716119"/>
<dbReference type="OrthoDB" id="5334845at2759"/>
<evidence type="ECO:0000256" key="3">
    <source>
        <dbReference type="ARBA" id="ARBA00022679"/>
    </source>
</evidence>
<comment type="similarity">
    <text evidence="1 4">Belongs to the thiolase-like superfamily. Beta-ketoacyl-ACP synthases family.</text>
</comment>
<dbReference type="Gene3D" id="3.40.47.10">
    <property type="match status" value="2"/>
</dbReference>
<organism evidence="7 8">
    <name type="scientific">Chlamydomonas reinhardtii</name>
    <name type="common">Chlamydomonas smithii</name>
    <dbReference type="NCBI Taxonomy" id="3055"/>
    <lineage>
        <taxon>Eukaryota</taxon>
        <taxon>Viridiplantae</taxon>
        <taxon>Chlorophyta</taxon>
        <taxon>core chlorophytes</taxon>
        <taxon>Chlorophyceae</taxon>
        <taxon>CS clade</taxon>
        <taxon>Chlamydomonadales</taxon>
        <taxon>Chlamydomonadaceae</taxon>
        <taxon>Chlamydomonas</taxon>
    </lineage>
</organism>
<dbReference type="PANTHER" id="PTHR11712:SF297">
    <property type="entry name" value="3-OXOACYL-[ACYL-CARRIER-PROTEIN] SYNTHASE, MITOCHONDRIAL"/>
    <property type="match status" value="1"/>
</dbReference>
<dbReference type="SUPFAM" id="SSF53901">
    <property type="entry name" value="Thiolase-like"/>
    <property type="match status" value="2"/>
</dbReference>
<dbReference type="InterPro" id="IPR000794">
    <property type="entry name" value="Beta-ketoacyl_synthase"/>
</dbReference>
<dbReference type="PROSITE" id="PS00606">
    <property type="entry name" value="KS3_1"/>
    <property type="match status" value="1"/>
</dbReference>
<dbReference type="InterPro" id="IPR014031">
    <property type="entry name" value="Ketoacyl_synth_C"/>
</dbReference>
<dbReference type="CDD" id="cd00834">
    <property type="entry name" value="KAS_I_II"/>
    <property type="match status" value="1"/>
</dbReference>
<dbReference type="InterPro" id="IPR018201">
    <property type="entry name" value="Ketoacyl_synth_AS"/>
</dbReference>
<accession>A0A2K3DAB3</accession>
<sequence>MAVAEVHVWRLLRPLATTLASRTHYELAGRLWDSGGRSAAIRKPAKRSLACAPAADTGFGAVPPLPTRRVVVTGMGLVTPLGVGVAETWRRLLAGECGLRQLQQEDLPESQRSALSSLPCRVAGLVPEEQFQEAVRRLGLAEESRRSSRFMLLALLAAEEALADARWGPGAAVTISSGAQEGRGASGTSSGGGSGIGNGGWSDAAARRTGVVVGNGMSCTTEVAEAGALVCGGKQRRVSPFFVPRILPNMAAGAISIRYGLQGPNQAPSTACATGGHALGDAFRIIQRGEAEVMVAGASEACVDAISFTGFSRLKALSTRYNDNPTQASRPFDADRDGFVMGEGAGVLVLEELGHARARGATIYGEVRGYGLSGDGHHVTHPHPDGAGALLCMRRALVGSGVGLDDLAYINAHATSTPAGDAIEQAAIRQLLLKPLHRNGGEAERSAAQAGTEAGAGPGSGLSAAQDSELGPEARRRLAGVAVSSTKGATGHLLGAAGAVEAAFALLAIKHRRAPPTLNLARPDPALLPGLVGMGGIGGGGAVELPANQRVAALSNSFGFGGTNTSLLLTSV</sequence>
<gene>
    <name evidence="7" type="ORF">CHLRE_10g438050v5</name>
</gene>